<dbReference type="EMBL" id="JARAWP010000046">
    <property type="protein sequence ID" value="MDX3025358.1"/>
    <property type="molecule type" value="Genomic_DNA"/>
</dbReference>
<name>A0ABU4MF80_9ACTN</name>
<feature type="coiled-coil region" evidence="1">
    <location>
        <begin position="72"/>
        <end position="99"/>
    </location>
</feature>
<keyword evidence="4" id="KW-1185">Reference proteome</keyword>
<protein>
    <submittedName>
        <fullName evidence="3">Uncharacterized protein</fullName>
    </submittedName>
</protein>
<dbReference type="Proteomes" id="UP001272987">
    <property type="component" value="Unassembled WGS sequence"/>
</dbReference>
<dbReference type="RefSeq" id="WP_319167469.1">
    <property type="nucleotide sequence ID" value="NZ_CP122370.1"/>
</dbReference>
<sequence length="180" mass="20206">MSWYWWMILGAALFGAARWWIADAVRSTKTCAWCTRVSGHYVVGHTDGQCQAPRRDQELREQYESALEHRTSQQDEARARRATAQAEEATRAAARLRLLKVGTITTRTGRGGNEIHVSGWEFDRSHESGSEGRASSPIRTPYQHTGAPEAAHGWTLDELHAMAHGGSCRCDVVRLARYVR</sequence>
<gene>
    <name evidence="3" type="ORF">PV666_46970</name>
</gene>
<feature type="region of interest" description="Disordered" evidence="2">
    <location>
        <begin position="122"/>
        <end position="146"/>
    </location>
</feature>
<proteinExistence type="predicted"/>
<keyword evidence="1" id="KW-0175">Coiled coil</keyword>
<evidence type="ECO:0000256" key="2">
    <source>
        <dbReference type="SAM" id="MobiDB-lite"/>
    </source>
</evidence>
<reference evidence="3 4" key="1">
    <citation type="journal article" date="2023" name="Microb. Genom.">
        <title>Mesoterricola silvestris gen. nov., sp. nov., Mesoterricola sediminis sp. nov., Geothrix oryzae sp. nov., Geothrix edaphica sp. nov., Geothrix rubra sp. nov., and Geothrix limicola sp. nov., six novel members of Acidobacteriota isolated from soils.</title>
        <authorList>
            <person name="Weisberg A.J."/>
            <person name="Pearce E."/>
            <person name="Kramer C.G."/>
            <person name="Chang J.H."/>
            <person name="Clarke C.R."/>
        </authorList>
    </citation>
    <scope>NUCLEOTIDE SEQUENCE [LARGE SCALE GENOMIC DNA]</scope>
    <source>
        <strain evidence="3 4">NB05-1H</strain>
    </source>
</reference>
<comment type="caution">
    <text evidence="3">The sequence shown here is derived from an EMBL/GenBank/DDBJ whole genome shotgun (WGS) entry which is preliminary data.</text>
</comment>
<evidence type="ECO:0000313" key="3">
    <source>
        <dbReference type="EMBL" id="MDX3025358.1"/>
    </source>
</evidence>
<accession>A0ABU4MF80</accession>
<organism evidence="3 4">
    <name type="scientific">Streptomyces acidiscabies</name>
    <dbReference type="NCBI Taxonomy" id="42234"/>
    <lineage>
        <taxon>Bacteria</taxon>
        <taxon>Bacillati</taxon>
        <taxon>Actinomycetota</taxon>
        <taxon>Actinomycetes</taxon>
        <taxon>Kitasatosporales</taxon>
        <taxon>Streptomycetaceae</taxon>
        <taxon>Streptomyces</taxon>
    </lineage>
</organism>
<evidence type="ECO:0000256" key="1">
    <source>
        <dbReference type="SAM" id="Coils"/>
    </source>
</evidence>
<evidence type="ECO:0000313" key="4">
    <source>
        <dbReference type="Proteomes" id="UP001272987"/>
    </source>
</evidence>